<evidence type="ECO:0000313" key="2">
    <source>
        <dbReference type="Proteomes" id="UP000009168"/>
    </source>
</evidence>
<reference evidence="2" key="1">
    <citation type="journal article" date="2006" name="PLoS Biol.">
        <title>Macronuclear genome sequence of the ciliate Tetrahymena thermophila, a model eukaryote.</title>
        <authorList>
            <person name="Eisen J.A."/>
            <person name="Coyne R.S."/>
            <person name="Wu M."/>
            <person name="Wu D."/>
            <person name="Thiagarajan M."/>
            <person name="Wortman J.R."/>
            <person name="Badger J.H."/>
            <person name="Ren Q."/>
            <person name="Amedeo P."/>
            <person name="Jones K.M."/>
            <person name="Tallon L.J."/>
            <person name="Delcher A.L."/>
            <person name="Salzberg S.L."/>
            <person name="Silva J.C."/>
            <person name="Haas B.J."/>
            <person name="Majoros W.H."/>
            <person name="Farzad M."/>
            <person name="Carlton J.M."/>
            <person name="Smith R.K. Jr."/>
            <person name="Garg J."/>
            <person name="Pearlman R.E."/>
            <person name="Karrer K.M."/>
            <person name="Sun L."/>
            <person name="Manning G."/>
            <person name="Elde N.C."/>
            <person name="Turkewitz A.P."/>
            <person name="Asai D.J."/>
            <person name="Wilkes D.E."/>
            <person name="Wang Y."/>
            <person name="Cai H."/>
            <person name="Collins K."/>
            <person name="Stewart B.A."/>
            <person name="Lee S.R."/>
            <person name="Wilamowska K."/>
            <person name="Weinberg Z."/>
            <person name="Ruzzo W.L."/>
            <person name="Wloga D."/>
            <person name="Gaertig J."/>
            <person name="Frankel J."/>
            <person name="Tsao C.-C."/>
            <person name="Gorovsky M.A."/>
            <person name="Keeling P.J."/>
            <person name="Waller R.F."/>
            <person name="Patron N.J."/>
            <person name="Cherry J.M."/>
            <person name="Stover N.A."/>
            <person name="Krieger C.J."/>
            <person name="del Toro C."/>
            <person name="Ryder H.F."/>
            <person name="Williamson S.C."/>
            <person name="Barbeau R.A."/>
            <person name="Hamilton E.P."/>
            <person name="Orias E."/>
        </authorList>
    </citation>
    <scope>NUCLEOTIDE SEQUENCE [LARGE SCALE GENOMIC DNA]</scope>
    <source>
        <strain evidence="2">SB210</strain>
    </source>
</reference>
<dbReference type="Proteomes" id="UP000009168">
    <property type="component" value="Unassembled WGS sequence"/>
</dbReference>
<keyword evidence="2" id="KW-1185">Reference proteome</keyword>
<dbReference type="RefSeq" id="XP_012651442.1">
    <property type="nucleotide sequence ID" value="XM_012795988.1"/>
</dbReference>
<dbReference type="KEGG" id="tet:TTHERM_000375029"/>
<gene>
    <name evidence="1" type="ORF">TTHERM_000375029</name>
</gene>
<proteinExistence type="predicted"/>
<dbReference type="EMBL" id="GG662821">
    <property type="protein sequence ID" value="EWS76004.1"/>
    <property type="molecule type" value="Genomic_DNA"/>
</dbReference>
<sequence length="78" mass="9152">MLAGSALISRTLEKIQKGKLLAYRVQQIYSGNIISSSRRKLYFWHMQPFTNNPMLDDDNKFQNKLINALLIRTEEESY</sequence>
<accession>W7XLB6</accession>
<dbReference type="GeneID" id="24438650"/>
<name>W7XLB6_TETTS</name>
<organism evidence="1 2">
    <name type="scientific">Tetrahymena thermophila (strain SB210)</name>
    <dbReference type="NCBI Taxonomy" id="312017"/>
    <lineage>
        <taxon>Eukaryota</taxon>
        <taxon>Sar</taxon>
        <taxon>Alveolata</taxon>
        <taxon>Ciliophora</taxon>
        <taxon>Intramacronucleata</taxon>
        <taxon>Oligohymenophorea</taxon>
        <taxon>Hymenostomatida</taxon>
        <taxon>Tetrahymenina</taxon>
        <taxon>Tetrahymenidae</taxon>
        <taxon>Tetrahymena</taxon>
    </lineage>
</organism>
<protein>
    <submittedName>
        <fullName evidence="1">Uncharacterized protein</fullName>
    </submittedName>
</protein>
<evidence type="ECO:0000313" key="1">
    <source>
        <dbReference type="EMBL" id="EWS76004.1"/>
    </source>
</evidence>
<dbReference type="InParanoid" id="W7XLB6"/>
<dbReference type="AlphaFoldDB" id="W7XLB6"/>